<evidence type="ECO:0000256" key="1">
    <source>
        <dbReference type="ARBA" id="ARBA00004496"/>
    </source>
</evidence>
<dbReference type="EC" id="2.8.1.4" evidence="9"/>
<protein>
    <recommendedName>
        <fullName evidence="9">Probable tRNA sulfurtransferase</fullName>
        <ecNumber evidence="9">2.8.1.4</ecNumber>
    </recommendedName>
    <alternativeName>
        <fullName evidence="9">Sulfur carrier protein ThiS sulfurtransferase</fullName>
    </alternativeName>
    <alternativeName>
        <fullName evidence="9">Thiamine biosynthesis protein ThiI</fullName>
    </alternativeName>
    <alternativeName>
        <fullName evidence="9">tRNA 4-thiouridine synthase</fullName>
    </alternativeName>
</protein>
<dbReference type="Gene3D" id="3.40.50.620">
    <property type="entry name" value="HUPs"/>
    <property type="match status" value="1"/>
</dbReference>
<dbReference type="PROSITE" id="PS51165">
    <property type="entry name" value="THUMP"/>
    <property type="match status" value="1"/>
</dbReference>
<keyword evidence="5 9" id="KW-0547">Nucleotide-binding</keyword>
<dbReference type="Pfam" id="PF02568">
    <property type="entry name" value="ThiI"/>
    <property type="match status" value="1"/>
</dbReference>
<evidence type="ECO:0000256" key="7">
    <source>
        <dbReference type="ARBA" id="ARBA00022884"/>
    </source>
</evidence>
<dbReference type="InterPro" id="IPR049962">
    <property type="entry name" value="THUMP_ThiI"/>
</dbReference>
<evidence type="ECO:0000313" key="12">
    <source>
        <dbReference type="Proteomes" id="UP001579974"/>
    </source>
</evidence>
<dbReference type="InterPro" id="IPR054173">
    <property type="entry name" value="ThiI_fer"/>
</dbReference>
<keyword evidence="6 9" id="KW-0067">ATP-binding</keyword>
<dbReference type="CDD" id="cd11716">
    <property type="entry name" value="THUMP_ThiI"/>
    <property type="match status" value="1"/>
</dbReference>
<accession>A0ABV5AH79</accession>
<comment type="pathway">
    <text evidence="9">Cofactor biosynthesis; thiamine diphosphate biosynthesis.</text>
</comment>
<keyword evidence="8 9" id="KW-0784">Thiamine biosynthesis</keyword>
<sequence length="397" mass="43927">MFDHILVRYGEINTKGQNRSQLEQMLMRNVQQAVKHWDEIRVRRISNRILVKLNGAPVDAVLEPLTRVFGISSLSPVMVAPLDVDAIVDVANRLLDRLEVAPRTFKVEVRRGNKRFPLDSPTLTRHVGAALLASHPSLTVDVHHPDAIVQIDVRDEGVFLYAEKIPGAAGLPVGMSGRVCALLSGGIDSPVAVWKAMKRGLQVDLVHFHSFPFTSERAQRKVEELTGTLAAWSTDLNLHLVSLTETQAAIQKSCPEELRTIILRRMMFRICEAMAHSKGWLALVTGDSLGQVASQTLEGIFAVDAVTSLSVLRPVGMEDKQDIIDRARQIGTFETSIQPYDDCCSIFAPKRPKTHPSLAEVVHGEEKLDVEQLVQTALQSVESKKIAPRLDALLQLT</sequence>
<feature type="domain" description="THUMP" evidence="10">
    <location>
        <begin position="59"/>
        <end position="164"/>
    </location>
</feature>
<dbReference type="Proteomes" id="UP001579974">
    <property type="component" value="Unassembled WGS sequence"/>
</dbReference>
<keyword evidence="3 9" id="KW-0820">tRNA-binding</keyword>
<comment type="caution">
    <text evidence="11">The sequence shown here is derived from an EMBL/GenBank/DDBJ whole genome shotgun (WGS) entry which is preliminary data.</text>
</comment>
<evidence type="ECO:0000256" key="9">
    <source>
        <dbReference type="HAMAP-Rule" id="MF_00021"/>
    </source>
</evidence>
<feature type="binding site" evidence="9">
    <location>
        <position position="295"/>
    </location>
    <ligand>
        <name>ATP</name>
        <dbReference type="ChEBI" id="CHEBI:30616"/>
    </ligand>
</feature>
<dbReference type="PANTHER" id="PTHR43209">
    <property type="entry name" value="TRNA SULFURTRANSFERASE"/>
    <property type="match status" value="1"/>
</dbReference>
<comment type="similarity">
    <text evidence="9">Belongs to the ThiI family.</text>
</comment>
<dbReference type="InterPro" id="IPR004114">
    <property type="entry name" value="THUMP_dom"/>
</dbReference>
<dbReference type="Pfam" id="PF22025">
    <property type="entry name" value="ThiI_fer"/>
    <property type="match status" value="1"/>
</dbReference>
<evidence type="ECO:0000256" key="8">
    <source>
        <dbReference type="ARBA" id="ARBA00022977"/>
    </source>
</evidence>
<evidence type="ECO:0000256" key="4">
    <source>
        <dbReference type="ARBA" id="ARBA00022679"/>
    </source>
</evidence>
<dbReference type="GO" id="GO:0140741">
    <property type="term" value="F:tRNA-uracil-4 sulfurtransferase activity"/>
    <property type="evidence" value="ECO:0007669"/>
    <property type="project" value="UniProtKB-EC"/>
</dbReference>
<name>A0ABV5AH79_9BACL</name>
<dbReference type="NCBIfam" id="TIGR00342">
    <property type="entry name" value="tRNA uracil 4-sulfurtransferase ThiI"/>
    <property type="match status" value="1"/>
</dbReference>
<keyword evidence="4 9" id="KW-0808">Transferase</keyword>
<gene>
    <name evidence="9 11" type="primary">thiI</name>
    <name evidence="11" type="ORF">KKP3000_000392</name>
</gene>
<proteinExistence type="inferred from homology"/>
<evidence type="ECO:0000256" key="2">
    <source>
        <dbReference type="ARBA" id="ARBA00022490"/>
    </source>
</evidence>
<evidence type="ECO:0000313" key="11">
    <source>
        <dbReference type="EMBL" id="MFB5191618.1"/>
    </source>
</evidence>
<dbReference type="CDD" id="cd01712">
    <property type="entry name" value="PPase_ThiI"/>
    <property type="match status" value="1"/>
</dbReference>
<dbReference type="EMBL" id="JBDXSU010000012">
    <property type="protein sequence ID" value="MFB5191618.1"/>
    <property type="molecule type" value="Genomic_DNA"/>
</dbReference>
<dbReference type="InterPro" id="IPR020536">
    <property type="entry name" value="ThiI_AANH"/>
</dbReference>
<organism evidence="11 12">
    <name type="scientific">Alicyclobacillus fastidiosus</name>
    <dbReference type="NCBI Taxonomy" id="392011"/>
    <lineage>
        <taxon>Bacteria</taxon>
        <taxon>Bacillati</taxon>
        <taxon>Bacillota</taxon>
        <taxon>Bacilli</taxon>
        <taxon>Bacillales</taxon>
        <taxon>Alicyclobacillaceae</taxon>
        <taxon>Alicyclobacillus</taxon>
    </lineage>
</organism>
<feature type="binding site" evidence="9">
    <location>
        <begin position="207"/>
        <end position="208"/>
    </location>
    <ligand>
        <name>ATP</name>
        <dbReference type="ChEBI" id="CHEBI:30616"/>
    </ligand>
</feature>
<dbReference type="InterPro" id="IPR050102">
    <property type="entry name" value="tRNA_sulfurtransferase_ThiI"/>
</dbReference>
<dbReference type="SUPFAM" id="SSF52402">
    <property type="entry name" value="Adenine nucleotide alpha hydrolases-like"/>
    <property type="match status" value="1"/>
</dbReference>
<comment type="catalytic activity">
    <reaction evidence="9">
        <text>[ThiS sulfur-carrier protein]-C-terminal Gly-Gly-AMP + S-sulfanyl-L-cysteinyl-[cysteine desulfurase] + AH2 = [ThiS sulfur-carrier protein]-C-terminal-Gly-aminoethanethioate + L-cysteinyl-[cysteine desulfurase] + A + AMP + 2 H(+)</text>
        <dbReference type="Rhea" id="RHEA:43340"/>
        <dbReference type="Rhea" id="RHEA-COMP:12157"/>
        <dbReference type="Rhea" id="RHEA-COMP:12158"/>
        <dbReference type="Rhea" id="RHEA-COMP:12910"/>
        <dbReference type="Rhea" id="RHEA-COMP:19908"/>
        <dbReference type="ChEBI" id="CHEBI:13193"/>
        <dbReference type="ChEBI" id="CHEBI:15378"/>
        <dbReference type="ChEBI" id="CHEBI:17499"/>
        <dbReference type="ChEBI" id="CHEBI:29950"/>
        <dbReference type="ChEBI" id="CHEBI:61963"/>
        <dbReference type="ChEBI" id="CHEBI:90618"/>
        <dbReference type="ChEBI" id="CHEBI:232372"/>
        <dbReference type="ChEBI" id="CHEBI:456215"/>
    </reaction>
</comment>
<keyword evidence="7 9" id="KW-0694">RNA-binding</keyword>
<keyword evidence="12" id="KW-1185">Reference proteome</keyword>
<dbReference type="Pfam" id="PF02926">
    <property type="entry name" value="THUMP"/>
    <property type="match status" value="1"/>
</dbReference>
<comment type="function">
    <text evidence="9">Catalyzes the ATP-dependent transfer of a sulfur to tRNA to produce 4-thiouridine in position 8 of tRNAs, which functions as a near-UV photosensor. Also catalyzes the transfer of sulfur to the sulfur carrier protein ThiS, forming ThiS-thiocarboxylate. This is a step in the synthesis of thiazole, in the thiamine biosynthesis pathway. The sulfur is donated as persulfide by IscS.</text>
</comment>
<feature type="binding site" evidence="9">
    <location>
        <position position="286"/>
    </location>
    <ligand>
        <name>ATP</name>
        <dbReference type="ChEBI" id="CHEBI:30616"/>
    </ligand>
</feature>
<reference evidence="11 12" key="1">
    <citation type="journal article" date="2024" name="Int. J. Mol. Sci.">
        <title>Exploration of Alicyclobacillus spp. Genome in Search of Antibiotic Resistance.</title>
        <authorList>
            <person name="Bucka-Kolendo J."/>
            <person name="Kiousi D.E."/>
            <person name="Dekowska A."/>
            <person name="Mikolajczuk-Szczyrba A."/>
            <person name="Karadedos D.M."/>
            <person name="Michael P."/>
            <person name="Galanis A."/>
            <person name="Sokolowska B."/>
        </authorList>
    </citation>
    <scope>NUCLEOTIDE SEQUENCE [LARGE SCALE GENOMIC DNA]</scope>
    <source>
        <strain evidence="11 12">KKP 3000</strain>
    </source>
</reference>
<evidence type="ECO:0000256" key="5">
    <source>
        <dbReference type="ARBA" id="ARBA00022741"/>
    </source>
</evidence>
<feature type="binding site" evidence="9">
    <location>
        <position position="264"/>
    </location>
    <ligand>
        <name>ATP</name>
        <dbReference type="ChEBI" id="CHEBI:30616"/>
    </ligand>
</feature>
<comment type="subcellular location">
    <subcellularLocation>
        <location evidence="1 9">Cytoplasm</location>
    </subcellularLocation>
</comment>
<dbReference type="RefSeq" id="WP_275473127.1">
    <property type="nucleotide sequence ID" value="NZ_CP162940.1"/>
</dbReference>
<dbReference type="SMART" id="SM00981">
    <property type="entry name" value="THUMP"/>
    <property type="match status" value="1"/>
</dbReference>
<evidence type="ECO:0000256" key="3">
    <source>
        <dbReference type="ARBA" id="ARBA00022555"/>
    </source>
</evidence>
<dbReference type="InterPro" id="IPR014729">
    <property type="entry name" value="Rossmann-like_a/b/a_fold"/>
</dbReference>
<evidence type="ECO:0000256" key="6">
    <source>
        <dbReference type="ARBA" id="ARBA00022840"/>
    </source>
</evidence>
<dbReference type="InterPro" id="IPR003720">
    <property type="entry name" value="tRNA_STrfase"/>
</dbReference>
<feature type="binding site" evidence="9">
    <location>
        <begin position="182"/>
        <end position="183"/>
    </location>
    <ligand>
        <name>ATP</name>
        <dbReference type="ChEBI" id="CHEBI:30616"/>
    </ligand>
</feature>
<dbReference type="InterPro" id="IPR049961">
    <property type="entry name" value="ThiI_N"/>
</dbReference>
<dbReference type="PANTHER" id="PTHR43209:SF1">
    <property type="entry name" value="TRNA SULFURTRANSFERASE"/>
    <property type="match status" value="1"/>
</dbReference>
<dbReference type="SUPFAM" id="SSF143437">
    <property type="entry name" value="THUMP domain-like"/>
    <property type="match status" value="1"/>
</dbReference>
<dbReference type="HAMAP" id="MF_00021">
    <property type="entry name" value="ThiI"/>
    <property type="match status" value="1"/>
</dbReference>
<keyword evidence="2 9" id="KW-0963">Cytoplasm</keyword>
<evidence type="ECO:0000259" key="10">
    <source>
        <dbReference type="PROSITE" id="PS51165"/>
    </source>
</evidence>
<dbReference type="Gene3D" id="3.30.2130.30">
    <property type="match status" value="1"/>
</dbReference>
<comment type="catalytic activity">
    <reaction evidence="9">
        <text>[ThiI sulfur-carrier protein]-S-sulfanyl-L-cysteine + a uridine in tRNA + 2 reduced [2Fe-2S]-[ferredoxin] + ATP + H(+) = [ThiI sulfur-carrier protein]-L-cysteine + a 4-thiouridine in tRNA + 2 oxidized [2Fe-2S]-[ferredoxin] + AMP + diphosphate</text>
        <dbReference type="Rhea" id="RHEA:24176"/>
        <dbReference type="Rhea" id="RHEA-COMP:10000"/>
        <dbReference type="Rhea" id="RHEA-COMP:10001"/>
        <dbReference type="Rhea" id="RHEA-COMP:13337"/>
        <dbReference type="Rhea" id="RHEA-COMP:13338"/>
        <dbReference type="Rhea" id="RHEA-COMP:13339"/>
        <dbReference type="Rhea" id="RHEA-COMP:13340"/>
        <dbReference type="ChEBI" id="CHEBI:15378"/>
        <dbReference type="ChEBI" id="CHEBI:29950"/>
        <dbReference type="ChEBI" id="CHEBI:30616"/>
        <dbReference type="ChEBI" id="CHEBI:33019"/>
        <dbReference type="ChEBI" id="CHEBI:33737"/>
        <dbReference type="ChEBI" id="CHEBI:33738"/>
        <dbReference type="ChEBI" id="CHEBI:61963"/>
        <dbReference type="ChEBI" id="CHEBI:65315"/>
        <dbReference type="ChEBI" id="CHEBI:136798"/>
        <dbReference type="ChEBI" id="CHEBI:456215"/>
        <dbReference type="EC" id="2.8.1.4"/>
    </reaction>
</comment>